<protein>
    <recommendedName>
        <fullName evidence="3">N-acetyltransferase</fullName>
    </recommendedName>
</protein>
<dbReference type="AlphaFoldDB" id="A0A840TR22"/>
<dbReference type="Proteomes" id="UP000557307">
    <property type="component" value="Unassembled WGS sequence"/>
</dbReference>
<keyword evidence="2" id="KW-1185">Reference proteome</keyword>
<dbReference type="RefSeq" id="WP_184169904.1">
    <property type="nucleotide sequence ID" value="NZ_JACHGF010000001.1"/>
</dbReference>
<comment type="caution">
    <text evidence="1">The sequence shown here is derived from an EMBL/GenBank/DDBJ whole genome shotgun (WGS) entry which is preliminary data.</text>
</comment>
<reference evidence="1 2" key="1">
    <citation type="submission" date="2020-08" db="EMBL/GenBank/DDBJ databases">
        <title>Genomic Encyclopedia of Type Strains, Phase IV (KMG-IV): sequencing the most valuable type-strain genomes for metagenomic binning, comparative biology and taxonomic classification.</title>
        <authorList>
            <person name="Goeker M."/>
        </authorList>
    </citation>
    <scope>NUCLEOTIDE SEQUENCE [LARGE SCALE GENOMIC DNA]</scope>
    <source>
        <strain evidence="1 2">DSM 105074</strain>
    </source>
</reference>
<name>A0A840TR22_9BACT</name>
<sequence>MEIVEVGTDAFLRSEFIRLPVRIYRNNPYWIRPLDKDIDAIFDPSKNKYFRDGECARWLAVDKSGQTVGRVAAFINPKTTKKGNRQPTGGLGFFECANDERVAFLLFDQCKNWLAERGMEAMDGPINFGERDSHWGLLVDGYDKEPTYGMDYHLPYYRAFFEAYGFQNYFEQYTFYLPMQEQVVRPLLHPAVFARAEKIYATPGFEFKHIQKEQLPQFAEDFRTIYNKAWAANLGTSDMTVEQANAIMKRMKPILEEELVWFGYFEGEPIAFFVMLPEMNQIFKYVNGKLDWLGKLKFLYHKLRKTNERAFGVIFGVVPEFQKRGVESAIAMAYSKVAWRPGYQYKHLELNWIGDFNPKMLNFAKMLGGVAHKTHITYRYLFDPAQAFERHPVM</sequence>
<dbReference type="InterPro" id="IPR016181">
    <property type="entry name" value="Acyl_CoA_acyltransferase"/>
</dbReference>
<accession>A0A840TR22</accession>
<gene>
    <name evidence="1" type="ORF">HNQ92_000320</name>
</gene>
<evidence type="ECO:0000313" key="2">
    <source>
        <dbReference type="Proteomes" id="UP000557307"/>
    </source>
</evidence>
<dbReference type="Gene3D" id="3.40.630.30">
    <property type="match status" value="1"/>
</dbReference>
<evidence type="ECO:0000313" key="1">
    <source>
        <dbReference type="EMBL" id="MBB5282199.1"/>
    </source>
</evidence>
<dbReference type="PANTHER" id="PTHR41368:SF1">
    <property type="entry name" value="PROTEIN YGHO"/>
    <property type="match status" value="1"/>
</dbReference>
<evidence type="ECO:0008006" key="3">
    <source>
        <dbReference type="Google" id="ProtNLM"/>
    </source>
</evidence>
<proteinExistence type="predicted"/>
<dbReference type="EMBL" id="JACHGF010000001">
    <property type="protein sequence ID" value="MBB5282199.1"/>
    <property type="molecule type" value="Genomic_DNA"/>
</dbReference>
<dbReference type="SUPFAM" id="SSF55729">
    <property type="entry name" value="Acyl-CoA N-acyltransferases (Nat)"/>
    <property type="match status" value="1"/>
</dbReference>
<organism evidence="1 2">
    <name type="scientific">Rhabdobacter roseus</name>
    <dbReference type="NCBI Taxonomy" id="1655419"/>
    <lineage>
        <taxon>Bacteria</taxon>
        <taxon>Pseudomonadati</taxon>
        <taxon>Bacteroidota</taxon>
        <taxon>Cytophagia</taxon>
        <taxon>Cytophagales</taxon>
        <taxon>Cytophagaceae</taxon>
        <taxon>Rhabdobacter</taxon>
    </lineage>
</organism>
<dbReference type="PANTHER" id="PTHR41368">
    <property type="entry name" value="PROTEIN YGHO"/>
    <property type="match status" value="1"/>
</dbReference>
<dbReference type="InterPro" id="IPR039968">
    <property type="entry name" value="BcerS-like"/>
</dbReference>